<gene>
    <name evidence="1" type="ORF">JAAARDRAFT_637691</name>
</gene>
<name>A0A067Q1G0_9AGAM</name>
<evidence type="ECO:0008006" key="3">
    <source>
        <dbReference type="Google" id="ProtNLM"/>
    </source>
</evidence>
<dbReference type="EMBL" id="KL197715">
    <property type="protein sequence ID" value="KDQ59960.1"/>
    <property type="molecule type" value="Genomic_DNA"/>
</dbReference>
<dbReference type="Proteomes" id="UP000027265">
    <property type="component" value="Unassembled WGS sequence"/>
</dbReference>
<dbReference type="HOGENOM" id="CLU_073122_0_0_1"/>
<reference evidence="2" key="1">
    <citation type="journal article" date="2014" name="Proc. Natl. Acad. Sci. U.S.A.">
        <title>Extensive sampling of basidiomycete genomes demonstrates inadequacy of the white-rot/brown-rot paradigm for wood decay fungi.</title>
        <authorList>
            <person name="Riley R."/>
            <person name="Salamov A.A."/>
            <person name="Brown D.W."/>
            <person name="Nagy L.G."/>
            <person name="Floudas D."/>
            <person name="Held B.W."/>
            <person name="Levasseur A."/>
            <person name="Lombard V."/>
            <person name="Morin E."/>
            <person name="Otillar R."/>
            <person name="Lindquist E.A."/>
            <person name="Sun H."/>
            <person name="LaButti K.M."/>
            <person name="Schmutz J."/>
            <person name="Jabbour D."/>
            <person name="Luo H."/>
            <person name="Baker S.E."/>
            <person name="Pisabarro A.G."/>
            <person name="Walton J.D."/>
            <person name="Blanchette R.A."/>
            <person name="Henrissat B."/>
            <person name="Martin F."/>
            <person name="Cullen D."/>
            <person name="Hibbett D.S."/>
            <person name="Grigoriev I.V."/>
        </authorList>
    </citation>
    <scope>NUCLEOTIDE SEQUENCE [LARGE SCALE GENOMIC DNA]</scope>
    <source>
        <strain evidence="2">MUCL 33604</strain>
    </source>
</reference>
<evidence type="ECO:0000313" key="1">
    <source>
        <dbReference type="EMBL" id="KDQ59960.1"/>
    </source>
</evidence>
<dbReference type="InParanoid" id="A0A067Q1G0"/>
<organism evidence="1 2">
    <name type="scientific">Jaapia argillacea MUCL 33604</name>
    <dbReference type="NCBI Taxonomy" id="933084"/>
    <lineage>
        <taxon>Eukaryota</taxon>
        <taxon>Fungi</taxon>
        <taxon>Dikarya</taxon>
        <taxon>Basidiomycota</taxon>
        <taxon>Agaricomycotina</taxon>
        <taxon>Agaricomycetes</taxon>
        <taxon>Agaricomycetidae</taxon>
        <taxon>Jaapiales</taxon>
        <taxon>Jaapiaceae</taxon>
        <taxon>Jaapia</taxon>
    </lineage>
</organism>
<evidence type="ECO:0000313" key="2">
    <source>
        <dbReference type="Proteomes" id="UP000027265"/>
    </source>
</evidence>
<keyword evidence="2" id="KW-1185">Reference proteome</keyword>
<sequence length="289" mass="32913">MSYDPTHHSPSLPVELYRPITSFVDQRCDLVNLCLASKTLHKEVIPYLYNFVSLSTRNLEWCNTIIEKPFLGAFVHSLSINFVAMRRSDIRYFLGRVALSLHNLFNLEALAISKGEGCQITAREILPAFAACSLDIRQFDFQIPGPHEKDIASLFIFLERRPTITGFRCYPYIHALRLPQYPIIPESRFAAHLSHLSCSVEFFVGFTVLPPRALESLQVSCRHTTELELVLSALARVEKTLRKLCLIHSTSNPFSVDVHPNVLVGRIAEVTRFYLKHILITVADIYQKA</sequence>
<accession>A0A067Q1G0</accession>
<protein>
    <recommendedName>
        <fullName evidence="3">F-box domain-containing protein</fullName>
    </recommendedName>
</protein>
<proteinExistence type="predicted"/>
<dbReference type="AlphaFoldDB" id="A0A067Q1G0"/>